<dbReference type="AlphaFoldDB" id="A0A1S2VDJ0"/>
<protein>
    <submittedName>
        <fullName evidence="2">Uncharacterized protein</fullName>
    </submittedName>
</protein>
<comment type="caution">
    <text evidence="2">The sequence shown here is derived from an EMBL/GenBank/DDBJ whole genome shotgun (WGS) entry which is preliminary data.</text>
</comment>
<dbReference type="RefSeq" id="WP_071505499.1">
    <property type="nucleotide sequence ID" value="NZ_MORL01000018.1"/>
</dbReference>
<keyword evidence="1" id="KW-1133">Transmembrane helix</keyword>
<keyword evidence="3" id="KW-1185">Reference proteome</keyword>
<evidence type="ECO:0000256" key="1">
    <source>
        <dbReference type="SAM" id="Phobius"/>
    </source>
</evidence>
<feature type="transmembrane region" description="Helical" evidence="1">
    <location>
        <begin position="12"/>
        <end position="31"/>
    </location>
</feature>
<reference evidence="2 3" key="1">
    <citation type="submission" date="2016-10" db="EMBL/GenBank/DDBJ databases">
        <title>Arsenicibacter rosenii gen. nov., sp. nov., an efficient arsenic-methylating bacterium isolated from an arsenic-contaminated paddy soil.</title>
        <authorList>
            <person name="Huang K."/>
        </authorList>
    </citation>
    <scope>NUCLEOTIDE SEQUENCE [LARGE SCALE GENOMIC DNA]</scope>
    <source>
        <strain evidence="2 3">SM-1</strain>
    </source>
</reference>
<proteinExistence type="predicted"/>
<dbReference type="EMBL" id="MORL01000018">
    <property type="protein sequence ID" value="OIN56773.1"/>
    <property type="molecule type" value="Genomic_DNA"/>
</dbReference>
<keyword evidence="1" id="KW-0812">Transmembrane</keyword>
<organism evidence="2 3">
    <name type="scientific">Arsenicibacter rosenii</name>
    <dbReference type="NCBI Taxonomy" id="1750698"/>
    <lineage>
        <taxon>Bacteria</taxon>
        <taxon>Pseudomonadati</taxon>
        <taxon>Bacteroidota</taxon>
        <taxon>Cytophagia</taxon>
        <taxon>Cytophagales</taxon>
        <taxon>Spirosomataceae</taxon>
        <taxon>Arsenicibacter</taxon>
    </lineage>
</organism>
<sequence length="134" mass="15816">MKKYLTLENLGIAAGALALSALIWYLALFLVDCAQGTDVDTKAYIYDRSFREAYWERHYVAESYTDRRGNRRTRRTRVSTWHPPEYHLYIRDMTGSRFLSVTPELYYHYRTGDMVPIRKRIGKKCGCTCWESVL</sequence>
<evidence type="ECO:0000313" key="3">
    <source>
        <dbReference type="Proteomes" id="UP000181790"/>
    </source>
</evidence>
<keyword evidence="1" id="KW-0472">Membrane</keyword>
<name>A0A1S2VDJ0_9BACT</name>
<dbReference type="Proteomes" id="UP000181790">
    <property type="component" value="Unassembled WGS sequence"/>
</dbReference>
<evidence type="ECO:0000313" key="2">
    <source>
        <dbReference type="EMBL" id="OIN56773.1"/>
    </source>
</evidence>
<accession>A0A1S2VDJ0</accession>
<gene>
    <name evidence="2" type="ORF">BLX24_22620</name>
</gene>